<protein>
    <recommendedName>
        <fullName evidence="3">E3 ubiquitin ligase complex SCF subunit</fullName>
    </recommendedName>
</protein>
<evidence type="ECO:0000259" key="5">
    <source>
        <dbReference type="Pfam" id="PF03931"/>
    </source>
</evidence>
<dbReference type="Proteomes" id="UP000663841">
    <property type="component" value="Unassembled WGS sequence"/>
</dbReference>
<comment type="subunit">
    <text evidence="3">Component of the SCF (SKP1-CUL1-F-box protein) E3 ubiquitin ligase complexes.</text>
</comment>
<reference evidence="6" key="1">
    <citation type="submission" date="2021-01" db="EMBL/GenBank/DDBJ databases">
        <authorList>
            <person name="Kaushik A."/>
        </authorList>
    </citation>
    <scope>NUCLEOTIDE SEQUENCE</scope>
    <source>
        <strain evidence="6">AG3-T5</strain>
    </source>
</reference>
<dbReference type="InterPro" id="IPR001232">
    <property type="entry name" value="SKP1-like"/>
</dbReference>
<comment type="caution">
    <text evidence="6">The sequence shown here is derived from an EMBL/GenBank/DDBJ whole genome shotgun (WGS) entry which is preliminary data.</text>
</comment>
<accession>A0A8H3CCS7</accession>
<dbReference type="CDD" id="cd18322">
    <property type="entry name" value="BTB_POZ_SKP1"/>
    <property type="match status" value="1"/>
</dbReference>
<dbReference type="GO" id="GO:0016567">
    <property type="term" value="P:protein ubiquitination"/>
    <property type="evidence" value="ECO:0007669"/>
    <property type="project" value="UniProtKB-UniPathway"/>
</dbReference>
<comment type="function">
    <text evidence="3">Essential component of the SCF (SKP1-CUL1-F-box protein) E3 ubiquitin ligase complexes, which mediate the ubiquitination and subsequent proteasomal degradation of target proteins.</text>
</comment>
<evidence type="ECO:0000259" key="4">
    <source>
        <dbReference type="Pfam" id="PF01466"/>
    </source>
</evidence>
<dbReference type="InterPro" id="IPR011333">
    <property type="entry name" value="SKP1/BTB/POZ_sf"/>
</dbReference>
<dbReference type="SUPFAM" id="SSF54695">
    <property type="entry name" value="POZ domain"/>
    <property type="match status" value="1"/>
</dbReference>
<dbReference type="AlphaFoldDB" id="A0A8H3CCS7"/>
<feature type="domain" description="SKP1 component dimerisation" evidence="4">
    <location>
        <begin position="108"/>
        <end position="148"/>
    </location>
</feature>
<dbReference type="InterPro" id="IPR016072">
    <property type="entry name" value="Skp1_comp_dimer"/>
</dbReference>
<dbReference type="Gene3D" id="3.30.710.10">
    <property type="entry name" value="Potassium Channel Kv1.1, Chain A"/>
    <property type="match status" value="1"/>
</dbReference>
<dbReference type="GO" id="GO:0006511">
    <property type="term" value="P:ubiquitin-dependent protein catabolic process"/>
    <property type="evidence" value="ECO:0007669"/>
    <property type="project" value="InterPro"/>
</dbReference>
<evidence type="ECO:0000313" key="7">
    <source>
        <dbReference type="Proteomes" id="UP000663841"/>
    </source>
</evidence>
<organism evidence="6 7">
    <name type="scientific">Rhizoctonia solani</name>
    <dbReference type="NCBI Taxonomy" id="456999"/>
    <lineage>
        <taxon>Eukaryota</taxon>
        <taxon>Fungi</taxon>
        <taxon>Dikarya</taxon>
        <taxon>Basidiomycota</taxon>
        <taxon>Agaricomycotina</taxon>
        <taxon>Agaricomycetes</taxon>
        <taxon>Cantharellales</taxon>
        <taxon>Ceratobasidiaceae</taxon>
        <taxon>Rhizoctonia</taxon>
    </lineage>
</organism>
<sequence length="150" mass="16876">MASSTYTVQVLTQDEQILTIDWGIFKQFGIFQPQNDPEDRPKEAVPLPNIPAATMNKVIEYCEHHRDDEPYLEGTPTRDTEWDNAFIAGLAQDELFDIILAANYLDIKSMLDLGCKQVANMIKSKTPAEIRKLFSITSQATPDTEADVVV</sequence>
<dbReference type="Pfam" id="PF01466">
    <property type="entry name" value="Skp1"/>
    <property type="match status" value="1"/>
</dbReference>
<feature type="domain" description="SKP1 component POZ" evidence="5">
    <location>
        <begin position="14"/>
        <end position="67"/>
    </location>
</feature>
<keyword evidence="2 3" id="KW-0833">Ubl conjugation pathway</keyword>
<comment type="pathway">
    <text evidence="3">Protein modification; protein ubiquitination.</text>
</comment>
<evidence type="ECO:0000256" key="3">
    <source>
        <dbReference type="PIRNR" id="PIRNR028729"/>
    </source>
</evidence>
<dbReference type="UniPathway" id="UPA00143"/>
<dbReference type="PANTHER" id="PTHR11165">
    <property type="entry name" value="SKP1"/>
    <property type="match status" value="1"/>
</dbReference>
<name>A0A8H3CCS7_9AGAM</name>
<dbReference type="SMART" id="SM00512">
    <property type="entry name" value="Skp1"/>
    <property type="match status" value="1"/>
</dbReference>
<gene>
    <name evidence="6" type="ORF">RDB_LOCUS208720</name>
</gene>
<dbReference type="EMBL" id="CAJMWW010000661">
    <property type="protein sequence ID" value="CAE6481200.1"/>
    <property type="molecule type" value="Genomic_DNA"/>
</dbReference>
<dbReference type="InterPro" id="IPR016897">
    <property type="entry name" value="SKP1"/>
</dbReference>
<dbReference type="SUPFAM" id="SSF81382">
    <property type="entry name" value="Skp1 dimerisation domain-like"/>
    <property type="match status" value="1"/>
</dbReference>
<evidence type="ECO:0000256" key="1">
    <source>
        <dbReference type="ARBA" id="ARBA00009993"/>
    </source>
</evidence>
<comment type="similarity">
    <text evidence="1 3">Belongs to the SKP1 family.</text>
</comment>
<proteinExistence type="inferred from homology"/>
<evidence type="ECO:0000256" key="2">
    <source>
        <dbReference type="ARBA" id="ARBA00022786"/>
    </source>
</evidence>
<dbReference type="Pfam" id="PF03931">
    <property type="entry name" value="Skp1_POZ"/>
    <property type="match status" value="1"/>
</dbReference>
<dbReference type="PIRSF" id="PIRSF028729">
    <property type="entry name" value="E3_ubiquit_lig_SCF_Skp"/>
    <property type="match status" value="1"/>
</dbReference>
<dbReference type="InterPro" id="IPR036296">
    <property type="entry name" value="SKP1-like_dim_sf"/>
</dbReference>
<evidence type="ECO:0000313" key="6">
    <source>
        <dbReference type="EMBL" id="CAE6481200.1"/>
    </source>
</evidence>
<dbReference type="InterPro" id="IPR016073">
    <property type="entry name" value="Skp1_comp_POZ"/>
</dbReference>